<evidence type="ECO:0000256" key="10">
    <source>
        <dbReference type="PROSITE-ProRule" id="PRU00125"/>
    </source>
</evidence>
<evidence type="ECO:0000313" key="15">
    <source>
        <dbReference type="EMBL" id="CAI9717128.1"/>
    </source>
</evidence>
<dbReference type="SUPFAM" id="SSF46689">
    <property type="entry name" value="Homeodomain-like"/>
    <property type="match status" value="1"/>
</dbReference>
<dbReference type="InterPro" id="IPR009057">
    <property type="entry name" value="Homeodomain-like_sf"/>
</dbReference>
<dbReference type="SMART" id="SM00132">
    <property type="entry name" value="LIM"/>
    <property type="match status" value="2"/>
</dbReference>
<dbReference type="EMBL" id="OX597815">
    <property type="protein sequence ID" value="CAI9717128.1"/>
    <property type="molecule type" value="Genomic_DNA"/>
</dbReference>
<evidence type="ECO:0000259" key="14">
    <source>
        <dbReference type="PROSITE" id="PS50071"/>
    </source>
</evidence>
<dbReference type="FunFam" id="2.10.110.10:FF:000103">
    <property type="entry name" value="LIM homeobox transcription factor 1-beta"/>
    <property type="match status" value="1"/>
</dbReference>
<evidence type="ECO:0000256" key="3">
    <source>
        <dbReference type="ARBA" id="ARBA00022737"/>
    </source>
</evidence>
<sequence length="392" mass="44802">MQFAFCHFTVFSQQVRDIFTTTNNNRYIDQVHPRGTPPYLNSERMPSAAKEMCAGCHRPIEDRFLLKVMENSWHEHCLQCSMCHIPLSVSCFCRDRKLYCKVDYDKIFGTKCSSCMQPIPANELVMRAIGNVYHLRCFACVACGHQLQKGDQFVIRDGQLFCRMDFEKEYGVMPLSPKSDDGESFDDVEGETAKGPKRPRTILTTSQRRKFKASFEVNPKPCRKVRESLAAETGLSVRVVQVWFQNQRAKVKKLARRQNQENTLDTKKGQQRSQKRKKDDDHDSDGGGPVNGSESNMTRLPPLPDCQQYDSAEDQLSYYEKKPIHRSSQLYTSQPPLSESQLYSDGGLDESMDNIDHVLMTEANTHNNLSSGPVINPIDKLYSMQNSYFSAD</sequence>
<dbReference type="FunFam" id="1.10.10.60:FF:000448">
    <property type="entry name" value="LIM/homeobox protein Lhx4"/>
    <property type="match status" value="1"/>
</dbReference>
<evidence type="ECO:0000256" key="1">
    <source>
        <dbReference type="ARBA" id="ARBA00004123"/>
    </source>
</evidence>
<feature type="DNA-binding region" description="Homeobox" evidence="9">
    <location>
        <begin position="196"/>
        <end position="255"/>
    </location>
</feature>
<evidence type="ECO:0000256" key="8">
    <source>
        <dbReference type="ARBA" id="ARBA00023242"/>
    </source>
</evidence>
<dbReference type="Pfam" id="PF00412">
    <property type="entry name" value="LIM"/>
    <property type="match status" value="2"/>
</dbReference>
<feature type="compositionally biased region" description="Polar residues" evidence="12">
    <location>
        <begin position="327"/>
        <end position="343"/>
    </location>
</feature>
<organism evidence="15 16">
    <name type="scientific">Octopus vulgaris</name>
    <name type="common">Common octopus</name>
    <dbReference type="NCBI Taxonomy" id="6645"/>
    <lineage>
        <taxon>Eukaryota</taxon>
        <taxon>Metazoa</taxon>
        <taxon>Spiralia</taxon>
        <taxon>Lophotrochozoa</taxon>
        <taxon>Mollusca</taxon>
        <taxon>Cephalopoda</taxon>
        <taxon>Coleoidea</taxon>
        <taxon>Octopodiformes</taxon>
        <taxon>Octopoda</taxon>
        <taxon>Incirrata</taxon>
        <taxon>Octopodidae</taxon>
        <taxon>Octopus</taxon>
    </lineage>
</organism>
<evidence type="ECO:0000313" key="16">
    <source>
        <dbReference type="Proteomes" id="UP001162480"/>
    </source>
</evidence>
<evidence type="ECO:0000256" key="2">
    <source>
        <dbReference type="ARBA" id="ARBA00022723"/>
    </source>
</evidence>
<dbReference type="CDD" id="cd00086">
    <property type="entry name" value="homeodomain"/>
    <property type="match status" value="1"/>
</dbReference>
<dbReference type="InterPro" id="IPR001356">
    <property type="entry name" value="HD"/>
</dbReference>
<dbReference type="SMART" id="SM00389">
    <property type="entry name" value="HOX"/>
    <property type="match status" value="1"/>
</dbReference>
<dbReference type="CDD" id="cd09371">
    <property type="entry name" value="LIM1_Lmx1b"/>
    <property type="match status" value="1"/>
</dbReference>
<dbReference type="PANTHER" id="PTHR24208:SF166">
    <property type="entry name" value="LIM HOMEOBOX TRANSCRIPTION FACTOR 1 ALPHA, ISOFORM B"/>
    <property type="match status" value="1"/>
</dbReference>
<dbReference type="Pfam" id="PF00046">
    <property type="entry name" value="Homeodomain"/>
    <property type="match status" value="1"/>
</dbReference>
<protein>
    <submittedName>
        <fullName evidence="15">LIM homeobox transcription factor 1-alpha-like isoform X1</fullName>
    </submittedName>
</protein>
<evidence type="ECO:0000256" key="6">
    <source>
        <dbReference type="ARBA" id="ARBA00023125"/>
    </source>
</evidence>
<evidence type="ECO:0000256" key="11">
    <source>
        <dbReference type="RuleBase" id="RU000682"/>
    </source>
</evidence>
<keyword evidence="6 9" id="KW-0238">DNA-binding</keyword>
<reference evidence="15" key="1">
    <citation type="submission" date="2023-08" db="EMBL/GenBank/DDBJ databases">
        <authorList>
            <person name="Alioto T."/>
            <person name="Alioto T."/>
            <person name="Gomez Garrido J."/>
        </authorList>
    </citation>
    <scope>NUCLEOTIDE SEQUENCE</scope>
</reference>
<dbReference type="Gene3D" id="2.10.110.10">
    <property type="entry name" value="Cysteine Rich Protein"/>
    <property type="match status" value="2"/>
</dbReference>
<keyword evidence="4 10" id="KW-0862">Zinc</keyword>
<proteinExistence type="predicted"/>
<keyword evidence="5 10" id="KW-0440">LIM domain</keyword>
<name>A0AA36EZ36_OCTVU</name>
<dbReference type="GO" id="GO:0046872">
    <property type="term" value="F:metal ion binding"/>
    <property type="evidence" value="ECO:0007669"/>
    <property type="project" value="UniProtKB-KW"/>
</dbReference>
<dbReference type="InterPro" id="IPR001781">
    <property type="entry name" value="Znf_LIM"/>
</dbReference>
<dbReference type="InterPro" id="IPR050453">
    <property type="entry name" value="LIM_Homeobox_TF"/>
</dbReference>
<feature type="domain" description="Homeobox" evidence="14">
    <location>
        <begin position="194"/>
        <end position="254"/>
    </location>
</feature>
<evidence type="ECO:0000256" key="12">
    <source>
        <dbReference type="SAM" id="MobiDB-lite"/>
    </source>
</evidence>
<comment type="subcellular location">
    <subcellularLocation>
        <location evidence="1 9 11">Nucleus</location>
    </subcellularLocation>
</comment>
<feature type="region of interest" description="Disordered" evidence="12">
    <location>
        <begin position="327"/>
        <end position="349"/>
    </location>
</feature>
<keyword evidence="2 10" id="KW-0479">Metal-binding</keyword>
<dbReference type="InterPro" id="IPR017970">
    <property type="entry name" value="Homeobox_CS"/>
</dbReference>
<evidence type="ECO:0000256" key="5">
    <source>
        <dbReference type="ARBA" id="ARBA00023038"/>
    </source>
</evidence>
<dbReference type="PROSITE" id="PS00027">
    <property type="entry name" value="HOMEOBOX_1"/>
    <property type="match status" value="1"/>
</dbReference>
<evidence type="ECO:0000259" key="13">
    <source>
        <dbReference type="PROSITE" id="PS50023"/>
    </source>
</evidence>
<evidence type="ECO:0000256" key="7">
    <source>
        <dbReference type="ARBA" id="ARBA00023155"/>
    </source>
</evidence>
<evidence type="ECO:0000256" key="4">
    <source>
        <dbReference type="ARBA" id="ARBA00022833"/>
    </source>
</evidence>
<dbReference type="GO" id="GO:0030182">
    <property type="term" value="P:neuron differentiation"/>
    <property type="evidence" value="ECO:0007669"/>
    <property type="project" value="TreeGrafter"/>
</dbReference>
<feature type="domain" description="LIM zinc-binding" evidence="13">
    <location>
        <begin position="110"/>
        <end position="172"/>
    </location>
</feature>
<keyword evidence="7 9" id="KW-0371">Homeobox</keyword>
<dbReference type="Gene3D" id="1.10.10.60">
    <property type="entry name" value="Homeodomain-like"/>
    <property type="match status" value="1"/>
</dbReference>
<dbReference type="PROSITE" id="PS50023">
    <property type="entry name" value="LIM_DOMAIN_2"/>
    <property type="match status" value="2"/>
</dbReference>
<feature type="region of interest" description="Disordered" evidence="12">
    <location>
        <begin position="252"/>
        <end position="308"/>
    </location>
</feature>
<accession>A0AA36EZ36</accession>
<dbReference type="SUPFAM" id="SSF57716">
    <property type="entry name" value="Glucocorticoid receptor-like (DNA-binding domain)"/>
    <property type="match status" value="2"/>
</dbReference>
<dbReference type="PROSITE" id="PS50071">
    <property type="entry name" value="HOMEOBOX_2"/>
    <property type="match status" value="1"/>
</dbReference>
<dbReference type="GO" id="GO:0005634">
    <property type="term" value="C:nucleus"/>
    <property type="evidence" value="ECO:0007669"/>
    <property type="project" value="UniProtKB-SubCell"/>
</dbReference>
<dbReference type="PANTHER" id="PTHR24208">
    <property type="entry name" value="LIM/HOMEOBOX PROTEIN LHX"/>
    <property type="match status" value="1"/>
</dbReference>
<evidence type="ECO:0000256" key="9">
    <source>
        <dbReference type="PROSITE-ProRule" id="PRU00108"/>
    </source>
</evidence>
<keyword evidence="16" id="KW-1185">Reference proteome</keyword>
<dbReference type="AlphaFoldDB" id="A0AA36EZ36"/>
<keyword evidence="3" id="KW-0677">Repeat</keyword>
<dbReference type="GO" id="GO:0000977">
    <property type="term" value="F:RNA polymerase II transcription regulatory region sequence-specific DNA binding"/>
    <property type="evidence" value="ECO:0007669"/>
    <property type="project" value="TreeGrafter"/>
</dbReference>
<gene>
    <name evidence="15" type="ORF">OCTVUL_1B007361</name>
</gene>
<dbReference type="PROSITE" id="PS00478">
    <property type="entry name" value="LIM_DOMAIN_1"/>
    <property type="match status" value="1"/>
</dbReference>
<feature type="region of interest" description="Disordered" evidence="12">
    <location>
        <begin position="176"/>
        <end position="201"/>
    </location>
</feature>
<dbReference type="GO" id="GO:0000981">
    <property type="term" value="F:DNA-binding transcription factor activity, RNA polymerase II-specific"/>
    <property type="evidence" value="ECO:0007669"/>
    <property type="project" value="InterPro"/>
</dbReference>
<dbReference type="FunFam" id="2.10.110.10:FF:000006">
    <property type="entry name" value="LIM homeobox transcription factor 1-beta"/>
    <property type="match status" value="1"/>
</dbReference>
<feature type="domain" description="LIM zinc-binding" evidence="13">
    <location>
        <begin position="51"/>
        <end position="109"/>
    </location>
</feature>
<dbReference type="Proteomes" id="UP001162480">
    <property type="component" value="Chromosome 2"/>
</dbReference>
<keyword evidence="8 9" id="KW-0539">Nucleus</keyword>